<dbReference type="AlphaFoldDB" id="A0LWJ4"/>
<dbReference type="InterPro" id="IPR007627">
    <property type="entry name" value="RNA_pol_sigma70_r2"/>
</dbReference>
<dbReference type="KEGG" id="ace:Acel_2032"/>
<evidence type="ECO:0000259" key="7">
    <source>
        <dbReference type="Pfam" id="PF04542"/>
    </source>
</evidence>
<evidence type="ECO:0000256" key="5">
    <source>
        <dbReference type="SAM" id="MobiDB-lite"/>
    </source>
</evidence>
<organism evidence="9 10">
    <name type="scientific">Acidothermus cellulolyticus (strain ATCC 43068 / DSM 8971 / 11B)</name>
    <dbReference type="NCBI Taxonomy" id="351607"/>
    <lineage>
        <taxon>Bacteria</taxon>
        <taxon>Bacillati</taxon>
        <taxon>Actinomycetota</taxon>
        <taxon>Actinomycetes</taxon>
        <taxon>Acidothermales</taxon>
        <taxon>Acidothermaceae</taxon>
        <taxon>Acidothermus</taxon>
    </lineage>
</organism>
<dbReference type="InterPro" id="IPR007630">
    <property type="entry name" value="RNA_pol_sigma70_r4"/>
</dbReference>
<reference evidence="9 10" key="1">
    <citation type="journal article" date="2009" name="Genome Res.">
        <title>Complete genome of the cellulolytic thermophile Acidothermus cellulolyticus 11B provides insights into its ecophysiological and evolutionary adaptations.</title>
        <authorList>
            <person name="Barabote R.D."/>
            <person name="Xie G."/>
            <person name="Leu D.H."/>
            <person name="Normand P."/>
            <person name="Necsulea A."/>
            <person name="Daubin V."/>
            <person name="Medigue C."/>
            <person name="Adney W.S."/>
            <person name="Xu X.C."/>
            <person name="Lapidus A."/>
            <person name="Parales R.E."/>
            <person name="Detter C."/>
            <person name="Pujic P."/>
            <person name="Bruce D."/>
            <person name="Lavire C."/>
            <person name="Challacombe J.F."/>
            <person name="Brettin T.S."/>
            <person name="Berry A.M."/>
        </authorList>
    </citation>
    <scope>NUCLEOTIDE SEQUENCE [LARGE SCALE GENOMIC DNA]</scope>
    <source>
        <strain evidence="10">ATCC 43068 / DSM 8971 / 11B</strain>
    </source>
</reference>
<dbReference type="Pfam" id="PF04545">
    <property type="entry name" value="Sigma70_r4"/>
    <property type="match status" value="1"/>
</dbReference>
<dbReference type="SUPFAM" id="SSF88659">
    <property type="entry name" value="Sigma3 and sigma4 domains of RNA polymerase sigma factors"/>
    <property type="match status" value="2"/>
</dbReference>
<keyword evidence="1" id="KW-0805">Transcription regulation</keyword>
<dbReference type="GO" id="GO:0006352">
    <property type="term" value="P:DNA-templated transcription initiation"/>
    <property type="evidence" value="ECO:0007669"/>
    <property type="project" value="InterPro"/>
</dbReference>
<dbReference type="PANTHER" id="PTHR30385:SF7">
    <property type="entry name" value="RNA POLYMERASE SIGMA FACTOR FLIA"/>
    <property type="match status" value="1"/>
</dbReference>
<dbReference type="SUPFAM" id="SSF88946">
    <property type="entry name" value="Sigma2 domain of RNA polymerase sigma factors"/>
    <property type="match status" value="1"/>
</dbReference>
<dbReference type="InterPro" id="IPR007624">
    <property type="entry name" value="RNA_pol_sigma70_r3"/>
</dbReference>
<dbReference type="RefSeq" id="WP_011720867.1">
    <property type="nucleotide sequence ID" value="NC_008578.1"/>
</dbReference>
<dbReference type="HOGENOM" id="CLU_014793_8_1_11"/>
<dbReference type="Pfam" id="PF04539">
    <property type="entry name" value="Sigma70_r3"/>
    <property type="match status" value="1"/>
</dbReference>
<feature type="domain" description="RNA polymerase sigma-70 region 3" evidence="6">
    <location>
        <begin position="109"/>
        <end position="176"/>
    </location>
</feature>
<dbReference type="Pfam" id="PF04542">
    <property type="entry name" value="Sigma70_r2"/>
    <property type="match status" value="1"/>
</dbReference>
<evidence type="ECO:0000256" key="4">
    <source>
        <dbReference type="ARBA" id="ARBA00023163"/>
    </source>
</evidence>
<feature type="domain" description="RNA polymerase sigma-70 region 4" evidence="8">
    <location>
        <begin position="191"/>
        <end position="238"/>
    </location>
</feature>
<dbReference type="Gene3D" id="1.10.1740.10">
    <property type="match status" value="1"/>
</dbReference>
<dbReference type="GO" id="GO:0016987">
    <property type="term" value="F:sigma factor activity"/>
    <property type="evidence" value="ECO:0007669"/>
    <property type="project" value="UniProtKB-KW"/>
</dbReference>
<accession>A0LWJ4</accession>
<proteinExistence type="predicted"/>
<keyword evidence="3" id="KW-0238">DNA-binding</keyword>
<dbReference type="CDD" id="cd06171">
    <property type="entry name" value="Sigma70_r4"/>
    <property type="match status" value="1"/>
</dbReference>
<dbReference type="InParanoid" id="A0LWJ4"/>
<dbReference type="Proteomes" id="UP000008221">
    <property type="component" value="Chromosome"/>
</dbReference>
<dbReference type="EMBL" id="CP000481">
    <property type="protein sequence ID" value="ABK53804.1"/>
    <property type="molecule type" value="Genomic_DNA"/>
</dbReference>
<dbReference type="OrthoDB" id="9799825at2"/>
<keyword evidence="10" id="KW-1185">Reference proteome</keyword>
<evidence type="ECO:0000313" key="9">
    <source>
        <dbReference type="EMBL" id="ABK53804.1"/>
    </source>
</evidence>
<evidence type="ECO:0000259" key="6">
    <source>
        <dbReference type="Pfam" id="PF04539"/>
    </source>
</evidence>
<dbReference type="NCBIfam" id="TIGR02937">
    <property type="entry name" value="sigma70-ECF"/>
    <property type="match status" value="1"/>
</dbReference>
<name>A0LWJ4_ACIC1</name>
<sequence>MATTKTPREQPGAHVSHNDTIDQLVKDHLPLVGYLVAETASKLPGHVNRDDLTSAGMMALAQAARTYDPSRGVPFARFATVRIRGAIIDELRSHDWASRSVRVKARQRAAAEEELAAVLGRLPTQAELAEHLGVSVDELASTEGDVHRAVVLSLQGFADAGTLEGMLPHQDPGPEDVLLNRERVNYLLDAVAALPPRLRTVVEGYFFQERPMAELAEELGVTESRISQMRAEALSLLRDGMTAMLAPEQLPEEPRPDGCVARRKAAYYAAIAASSDFRTRISARHVRVDLTERRASA</sequence>
<dbReference type="STRING" id="351607.Acel_2032"/>
<dbReference type="PANTHER" id="PTHR30385">
    <property type="entry name" value="SIGMA FACTOR F FLAGELLAR"/>
    <property type="match status" value="1"/>
</dbReference>
<evidence type="ECO:0000256" key="2">
    <source>
        <dbReference type="ARBA" id="ARBA00023082"/>
    </source>
</evidence>
<dbReference type="PRINTS" id="PR00046">
    <property type="entry name" value="SIGMA70FCT"/>
</dbReference>
<dbReference type="InterPro" id="IPR000943">
    <property type="entry name" value="RNA_pol_sigma70"/>
</dbReference>
<feature type="domain" description="RNA polymerase sigma-70 region 2" evidence="7">
    <location>
        <begin position="24"/>
        <end position="96"/>
    </location>
</feature>
<evidence type="ECO:0000256" key="1">
    <source>
        <dbReference type="ARBA" id="ARBA00023015"/>
    </source>
</evidence>
<keyword evidence="4" id="KW-0804">Transcription</keyword>
<evidence type="ECO:0000256" key="3">
    <source>
        <dbReference type="ARBA" id="ARBA00023125"/>
    </source>
</evidence>
<keyword evidence="2" id="KW-0731">Sigma factor</keyword>
<dbReference type="eggNOG" id="COG1191">
    <property type="taxonomic scope" value="Bacteria"/>
</dbReference>
<evidence type="ECO:0000259" key="8">
    <source>
        <dbReference type="Pfam" id="PF04545"/>
    </source>
</evidence>
<dbReference type="InterPro" id="IPR013325">
    <property type="entry name" value="RNA_pol_sigma_r2"/>
</dbReference>
<dbReference type="Gene3D" id="1.20.140.160">
    <property type="match status" value="1"/>
</dbReference>
<protein>
    <submittedName>
        <fullName evidence="9">RNA polymerase, sigma 28 subunit, SigD/FliA/WhiG</fullName>
    </submittedName>
</protein>
<dbReference type="InterPro" id="IPR013324">
    <property type="entry name" value="RNA_pol_sigma_r3/r4-like"/>
</dbReference>
<evidence type="ECO:0000313" key="10">
    <source>
        <dbReference type="Proteomes" id="UP000008221"/>
    </source>
</evidence>
<dbReference type="GO" id="GO:0003677">
    <property type="term" value="F:DNA binding"/>
    <property type="evidence" value="ECO:0007669"/>
    <property type="project" value="UniProtKB-KW"/>
</dbReference>
<dbReference type="InterPro" id="IPR014284">
    <property type="entry name" value="RNA_pol_sigma-70_dom"/>
</dbReference>
<feature type="region of interest" description="Disordered" evidence="5">
    <location>
        <begin position="1"/>
        <end position="20"/>
    </location>
</feature>
<gene>
    <name evidence="9" type="ordered locus">Acel_2032</name>
</gene>